<comment type="caution">
    <text evidence="2">The sequence shown here is derived from an EMBL/GenBank/DDBJ whole genome shotgun (WGS) entry which is preliminary data.</text>
</comment>
<evidence type="ECO:0000313" key="3">
    <source>
        <dbReference type="Proteomes" id="UP001209570"/>
    </source>
</evidence>
<feature type="region of interest" description="Disordered" evidence="1">
    <location>
        <begin position="517"/>
        <end position="574"/>
    </location>
</feature>
<feature type="region of interest" description="Disordered" evidence="1">
    <location>
        <begin position="1"/>
        <end position="36"/>
    </location>
</feature>
<sequence length="604" mass="66653">MEAKGTARDREAKPVAKPSGVDGDDDDCGVDEPGAPNPKVVALRHGYNQTYIIRSSASNIHDVLFRCGNWCYGGKVDLGSAAIELGDLPAVIPALQKQQGSLQYLCEWKAIPAASPYTVPLETLYDVFDFVGAELASERIERKLTRAAQEHAWIDDDGEAKNFFELQSGGYECFDDIDIVASKTFVRGLVLLVIYYQRSFYVVLQEGDGEQPLLDVRFPDLTAHLQGVHLQTYRDDDCTNMKKLTLWQAVKPGKNPSPPKPVKVQCKDVSGTGYNQTFLIRRAKRDTNGGQGHGLREVLFRFGNWCYNGHVDLGPKLELVDIPVIIPMLRRQQSALTFMCEVSKMPATSLFTPAMEHLAGAVPAIQSELARAEALLQSLSDDAVKRVSKWLEDEDTECFFEIGMDKGEALKDVEAIASKIHINGVVLVMLYYDFTFYVYVENGEDEQPLLDTCFPDVSFQKEGVQLKTYKKGVPGCPELRRVSLWKVVNELSDDDDDNNASSNPVVADVGMKLQGRSLATTADAKQSERRREEDVKSTRSGGGAGDDEKAVSKSLDSTVRKSSHPHHIAPLNSHAAAALKKIPDLGMKAPWDDTGRPLGLRASK</sequence>
<evidence type="ECO:0000256" key="1">
    <source>
        <dbReference type="SAM" id="MobiDB-lite"/>
    </source>
</evidence>
<feature type="compositionally biased region" description="Basic and acidic residues" evidence="1">
    <location>
        <begin position="525"/>
        <end position="537"/>
    </location>
</feature>
<dbReference type="Proteomes" id="UP001209570">
    <property type="component" value="Unassembled WGS sequence"/>
</dbReference>
<dbReference type="EMBL" id="JAKCXM010000077">
    <property type="protein sequence ID" value="KAJ0403674.1"/>
    <property type="molecule type" value="Genomic_DNA"/>
</dbReference>
<protein>
    <submittedName>
        <fullName evidence="2">Uncharacterized protein</fullName>
    </submittedName>
</protein>
<accession>A0AAD5M414</accession>
<evidence type="ECO:0000313" key="2">
    <source>
        <dbReference type="EMBL" id="KAJ0403674.1"/>
    </source>
</evidence>
<dbReference type="AlphaFoldDB" id="A0AAD5M414"/>
<name>A0AAD5M414_PYTIN</name>
<proteinExistence type="predicted"/>
<reference evidence="2" key="1">
    <citation type="submission" date="2021-12" db="EMBL/GenBank/DDBJ databases">
        <title>Prjna785345.</title>
        <authorList>
            <person name="Rujirawat T."/>
            <person name="Krajaejun T."/>
        </authorList>
    </citation>
    <scope>NUCLEOTIDE SEQUENCE</scope>
    <source>
        <strain evidence="2">Pi057C3</strain>
    </source>
</reference>
<keyword evidence="3" id="KW-1185">Reference proteome</keyword>
<feature type="compositionally biased region" description="Basic and acidic residues" evidence="1">
    <location>
        <begin position="1"/>
        <end position="14"/>
    </location>
</feature>
<gene>
    <name evidence="2" type="ORF">P43SY_003786</name>
</gene>
<organism evidence="2 3">
    <name type="scientific">Pythium insidiosum</name>
    <name type="common">Pythiosis disease agent</name>
    <dbReference type="NCBI Taxonomy" id="114742"/>
    <lineage>
        <taxon>Eukaryota</taxon>
        <taxon>Sar</taxon>
        <taxon>Stramenopiles</taxon>
        <taxon>Oomycota</taxon>
        <taxon>Peronosporomycetes</taxon>
        <taxon>Pythiales</taxon>
        <taxon>Pythiaceae</taxon>
        <taxon>Pythium</taxon>
    </lineage>
</organism>